<accession>A0ABS3QGP8</accession>
<dbReference type="Proteomes" id="UP000664369">
    <property type="component" value="Unassembled WGS sequence"/>
</dbReference>
<evidence type="ECO:0000313" key="3">
    <source>
        <dbReference type="Proteomes" id="UP000664369"/>
    </source>
</evidence>
<keyword evidence="1" id="KW-0732">Signal</keyword>
<protein>
    <submittedName>
        <fullName evidence="2">Uncharacterized protein</fullName>
    </submittedName>
</protein>
<dbReference type="PROSITE" id="PS51257">
    <property type="entry name" value="PROKAR_LIPOPROTEIN"/>
    <property type="match status" value="1"/>
</dbReference>
<evidence type="ECO:0000256" key="1">
    <source>
        <dbReference type="SAM" id="SignalP"/>
    </source>
</evidence>
<feature type="signal peptide" evidence="1">
    <location>
        <begin position="1"/>
        <end position="21"/>
    </location>
</feature>
<sequence>MRFRLLLLCLPVVLAACSKTASPVRLDFIGATGLTSGNRTVNASDTLTTRAYAEGNDNNLTHMRITVKYEPTRNPIIYPSPITSYDPKGTPDDDELVFADSAIVGKKDGSNPPRGGAFLFLNKFTARSTSGTEQWQYTATDVTGASAARAFRLTIRNRDSALVYHRYTAYLRPVIRQSSLTEDYVQRRDQTRVFMSLRSGLMLPKYALINNDNSLLANQSLVDLICVAKNTTTVILTTPAETNTANLLLNSTTWPEANRRHTELRSTSLSDTDFSNASTTDAFNLAFTNGLAYTSPFSTTPLAKGQVIAFRVVENNQNYTGLLLVSDIVFGSSPRITCSIKVQK</sequence>
<evidence type="ECO:0000313" key="2">
    <source>
        <dbReference type="EMBL" id="MBO2010411.1"/>
    </source>
</evidence>
<proteinExistence type="predicted"/>
<name>A0ABS3QGP8_9BACT</name>
<reference evidence="2 3" key="1">
    <citation type="submission" date="2021-03" db="EMBL/GenBank/DDBJ databases">
        <authorList>
            <person name="Kim M.K."/>
        </authorList>
    </citation>
    <scope>NUCLEOTIDE SEQUENCE [LARGE SCALE GENOMIC DNA]</scope>
    <source>
        <strain evidence="2 3">BT442</strain>
    </source>
</reference>
<dbReference type="RefSeq" id="WP_208176034.1">
    <property type="nucleotide sequence ID" value="NZ_JAGETZ010000006.1"/>
</dbReference>
<comment type="caution">
    <text evidence="2">The sequence shown here is derived from an EMBL/GenBank/DDBJ whole genome shotgun (WGS) entry which is preliminary data.</text>
</comment>
<dbReference type="EMBL" id="JAGETZ010000006">
    <property type="protein sequence ID" value="MBO2010411.1"/>
    <property type="molecule type" value="Genomic_DNA"/>
</dbReference>
<feature type="chain" id="PRO_5045599175" evidence="1">
    <location>
        <begin position="22"/>
        <end position="344"/>
    </location>
</feature>
<gene>
    <name evidence="2" type="ORF">J4E00_15225</name>
</gene>
<keyword evidence="3" id="KW-1185">Reference proteome</keyword>
<organism evidence="2 3">
    <name type="scientific">Hymenobacter negativus</name>
    <dbReference type="NCBI Taxonomy" id="2795026"/>
    <lineage>
        <taxon>Bacteria</taxon>
        <taxon>Pseudomonadati</taxon>
        <taxon>Bacteroidota</taxon>
        <taxon>Cytophagia</taxon>
        <taxon>Cytophagales</taxon>
        <taxon>Hymenobacteraceae</taxon>
        <taxon>Hymenobacter</taxon>
    </lineage>
</organism>